<protein>
    <recommendedName>
        <fullName evidence="3">ABC transporter domain-containing protein</fullName>
    </recommendedName>
</protein>
<feature type="non-terminal residue" evidence="4">
    <location>
        <position position="1"/>
    </location>
</feature>
<dbReference type="PANTHER" id="PTHR24221">
    <property type="entry name" value="ATP-BINDING CASSETTE SUB-FAMILY B"/>
    <property type="match status" value="1"/>
</dbReference>
<evidence type="ECO:0000259" key="3">
    <source>
        <dbReference type="PROSITE" id="PS50893"/>
    </source>
</evidence>
<dbReference type="PROSITE" id="PS00211">
    <property type="entry name" value="ABC_TRANSPORTER_1"/>
    <property type="match status" value="1"/>
</dbReference>
<accession>A0A9W8IWA6</accession>
<dbReference type="GO" id="GO:0016887">
    <property type="term" value="F:ATP hydrolysis activity"/>
    <property type="evidence" value="ECO:0007669"/>
    <property type="project" value="InterPro"/>
</dbReference>
<keyword evidence="1" id="KW-0547">Nucleotide-binding</keyword>
<dbReference type="InterPro" id="IPR017871">
    <property type="entry name" value="ABC_transporter-like_CS"/>
</dbReference>
<evidence type="ECO:0000313" key="5">
    <source>
        <dbReference type="Proteomes" id="UP001140091"/>
    </source>
</evidence>
<comment type="caution">
    <text evidence="4">The sequence shown here is derived from an EMBL/GenBank/DDBJ whole genome shotgun (WGS) entry which is preliminary data.</text>
</comment>
<dbReference type="InterPro" id="IPR027417">
    <property type="entry name" value="P-loop_NTPase"/>
</dbReference>
<name>A0A9W8IWA6_9AGAR</name>
<dbReference type="Pfam" id="PF00005">
    <property type="entry name" value="ABC_tran"/>
    <property type="match status" value="1"/>
</dbReference>
<dbReference type="InterPro" id="IPR003439">
    <property type="entry name" value="ABC_transporter-like_ATP-bd"/>
</dbReference>
<dbReference type="GO" id="GO:0034040">
    <property type="term" value="F:ATPase-coupled lipid transmembrane transporter activity"/>
    <property type="evidence" value="ECO:0007669"/>
    <property type="project" value="TreeGrafter"/>
</dbReference>
<dbReference type="PROSITE" id="PS50893">
    <property type="entry name" value="ABC_TRANSPORTER_2"/>
    <property type="match status" value="1"/>
</dbReference>
<dbReference type="AlphaFoldDB" id="A0A9W8IWA6"/>
<feature type="domain" description="ABC transporter" evidence="3">
    <location>
        <begin position="325"/>
        <end position="601"/>
    </location>
</feature>
<keyword evidence="2" id="KW-0067">ATP-binding</keyword>
<dbReference type="PANTHER" id="PTHR24221:SF646">
    <property type="entry name" value="HAEMOLYSIN SECRETION ATP-BINDING PROTEIN"/>
    <property type="match status" value="1"/>
</dbReference>
<dbReference type="Gene3D" id="3.40.50.300">
    <property type="entry name" value="P-loop containing nucleotide triphosphate hydrolases"/>
    <property type="match status" value="1"/>
</dbReference>
<dbReference type="SMART" id="SM00382">
    <property type="entry name" value="AAA"/>
    <property type="match status" value="1"/>
</dbReference>
<dbReference type="Proteomes" id="UP001140091">
    <property type="component" value="Unassembled WGS sequence"/>
</dbReference>
<evidence type="ECO:0000256" key="1">
    <source>
        <dbReference type="ARBA" id="ARBA00022741"/>
    </source>
</evidence>
<dbReference type="InterPro" id="IPR039421">
    <property type="entry name" value="Type_1_exporter"/>
</dbReference>
<dbReference type="OrthoDB" id="6500128at2759"/>
<reference evidence="4" key="1">
    <citation type="submission" date="2022-06" db="EMBL/GenBank/DDBJ databases">
        <title>Genome Sequence of Candolleomyces eurysporus.</title>
        <authorList>
            <person name="Buettner E."/>
        </authorList>
    </citation>
    <scope>NUCLEOTIDE SEQUENCE</scope>
    <source>
        <strain evidence="4">VTCC 930004</strain>
    </source>
</reference>
<gene>
    <name evidence="4" type="ORF">H1R20_g16186</name>
</gene>
<evidence type="ECO:0000256" key="2">
    <source>
        <dbReference type="ARBA" id="ARBA00022840"/>
    </source>
</evidence>
<organism evidence="4 5">
    <name type="scientific">Candolleomyces eurysporus</name>
    <dbReference type="NCBI Taxonomy" id="2828524"/>
    <lineage>
        <taxon>Eukaryota</taxon>
        <taxon>Fungi</taxon>
        <taxon>Dikarya</taxon>
        <taxon>Basidiomycota</taxon>
        <taxon>Agaricomycotina</taxon>
        <taxon>Agaricomycetes</taxon>
        <taxon>Agaricomycetidae</taxon>
        <taxon>Agaricales</taxon>
        <taxon>Agaricineae</taxon>
        <taxon>Psathyrellaceae</taxon>
        <taxon>Candolleomyces</taxon>
    </lineage>
</organism>
<sequence>MLLMVEKAMVERTVSTEALLWTAGGRIAAVLAQRLLAEAVNYVETFLQERIEEYYSVRIVQTTAKFDLPTFSDTKIREWVGHHRSKSAYANLIWDAIASVLETITTTIRVSSQFGIVFNVLRGHQDAAVLGLVTSVKFILDALKTFKHRGWDGVHVYKVDDKDYLCKEGLKLTILDFKSRKDIVAGGLGDFLWQEYKRRADSLEKRAPGNPNQWEIPFYRNPWRNKLLDYASDPFDAIAQIYICYRVIHSPASVPFSLATLQLVNTVLSSLNRGLSELDQHIDRLSERFKSLRDFYELFDIRNKIEDGTISFPGNTVDLSRGVSIEFKNVSFSYSNDSDGELALKNVSFEIGQGHLCVIVGENGSGKSTILNLITRIYDVTEGQILINGTDVRTLKLDDVRKAIAVLFQEYAMFPLTLGENIGLGDPAHVDDMDMIQDAAKLGGADFIDTLPYKFDTYISRPVDEFGFGRPSRNSVFYGKQIDYTKMKLNDDKRDLSGGQKQRIALSRTFMKSLVSPSSKVGLLLFDEPSAALDPKAEHALFTRLRELRGNKTMVFSTHRFGKLTRHADLILYIDKGNVLEVGNHVSLMERNGEYAKFWNLQAEDFQ</sequence>
<dbReference type="SUPFAM" id="SSF52540">
    <property type="entry name" value="P-loop containing nucleoside triphosphate hydrolases"/>
    <property type="match status" value="1"/>
</dbReference>
<proteinExistence type="predicted"/>
<dbReference type="InterPro" id="IPR003593">
    <property type="entry name" value="AAA+_ATPase"/>
</dbReference>
<evidence type="ECO:0000313" key="4">
    <source>
        <dbReference type="EMBL" id="KAJ2920908.1"/>
    </source>
</evidence>
<keyword evidence="5" id="KW-1185">Reference proteome</keyword>
<dbReference type="EMBL" id="JANBPK010001724">
    <property type="protein sequence ID" value="KAJ2920908.1"/>
    <property type="molecule type" value="Genomic_DNA"/>
</dbReference>
<dbReference type="GO" id="GO:0005524">
    <property type="term" value="F:ATP binding"/>
    <property type="evidence" value="ECO:0007669"/>
    <property type="project" value="UniProtKB-KW"/>
</dbReference>